<dbReference type="KEGG" id="zju:107423674"/>
<comment type="similarity">
    <text evidence="3">Belongs to the SDE2 family.</text>
</comment>
<dbReference type="GO" id="GO:0006397">
    <property type="term" value="P:mRNA processing"/>
    <property type="evidence" value="ECO:0007669"/>
    <property type="project" value="UniProtKB-KW"/>
</dbReference>
<dbReference type="Pfam" id="PF22782">
    <property type="entry name" value="SDE2"/>
    <property type="match status" value="1"/>
</dbReference>
<evidence type="ECO:0000256" key="2">
    <source>
        <dbReference type="ARBA" id="ARBA00004496"/>
    </source>
</evidence>
<feature type="region of interest" description="Disordered" evidence="9">
    <location>
        <begin position="215"/>
        <end position="406"/>
    </location>
</feature>
<dbReference type="GO" id="GO:0008380">
    <property type="term" value="P:RNA splicing"/>
    <property type="evidence" value="ECO:0007669"/>
    <property type="project" value="UniProtKB-KW"/>
</dbReference>
<dbReference type="GeneID" id="107423674"/>
<evidence type="ECO:0000256" key="3">
    <source>
        <dbReference type="ARBA" id="ARBA00008726"/>
    </source>
</evidence>
<keyword evidence="4" id="KW-0963">Cytoplasm</keyword>
<evidence type="ECO:0000256" key="6">
    <source>
        <dbReference type="ARBA" id="ARBA00023187"/>
    </source>
</evidence>
<dbReference type="GO" id="GO:0005737">
    <property type="term" value="C:cytoplasm"/>
    <property type="evidence" value="ECO:0007669"/>
    <property type="project" value="UniProtKB-SubCell"/>
</dbReference>
<dbReference type="InParanoid" id="A0A6P4ARH1"/>
<feature type="compositionally biased region" description="Gly residues" evidence="9">
    <location>
        <begin position="263"/>
        <end position="278"/>
    </location>
</feature>
<feature type="domain" description="SDE2-like" evidence="11">
    <location>
        <begin position="89"/>
        <end position="192"/>
    </location>
</feature>
<keyword evidence="8" id="KW-0131">Cell cycle</keyword>
<dbReference type="Pfam" id="PF13297">
    <property type="entry name" value="SDE2_2C"/>
    <property type="match status" value="1"/>
</dbReference>
<keyword evidence="5" id="KW-0507">mRNA processing</keyword>
<organism evidence="12 13">
    <name type="scientific">Ziziphus jujuba</name>
    <name type="common">Chinese jujube</name>
    <name type="synonym">Ziziphus sativa</name>
    <dbReference type="NCBI Taxonomy" id="326968"/>
    <lineage>
        <taxon>Eukaryota</taxon>
        <taxon>Viridiplantae</taxon>
        <taxon>Streptophyta</taxon>
        <taxon>Embryophyta</taxon>
        <taxon>Tracheophyta</taxon>
        <taxon>Spermatophyta</taxon>
        <taxon>Magnoliopsida</taxon>
        <taxon>eudicotyledons</taxon>
        <taxon>Gunneridae</taxon>
        <taxon>Pentapetalae</taxon>
        <taxon>rosids</taxon>
        <taxon>fabids</taxon>
        <taxon>Rosales</taxon>
        <taxon>Rhamnaceae</taxon>
        <taxon>Paliureae</taxon>
        <taxon>Ziziphus</taxon>
    </lineage>
</organism>
<evidence type="ECO:0000313" key="12">
    <source>
        <dbReference type="Proteomes" id="UP001652623"/>
    </source>
</evidence>
<evidence type="ECO:0000259" key="10">
    <source>
        <dbReference type="Pfam" id="PF13297"/>
    </source>
</evidence>
<gene>
    <name evidence="13" type="primary">LOC107423674</name>
</gene>
<dbReference type="Gene3D" id="3.10.20.90">
    <property type="entry name" value="Phosphatidylinositol 3-kinase Catalytic Subunit, Chain A, domain 1"/>
    <property type="match status" value="1"/>
</dbReference>
<dbReference type="GO" id="GO:0005634">
    <property type="term" value="C:nucleus"/>
    <property type="evidence" value="ECO:0007669"/>
    <property type="project" value="UniProtKB-SubCell"/>
</dbReference>
<feature type="compositionally biased region" description="Acidic residues" evidence="9">
    <location>
        <begin position="225"/>
        <end position="238"/>
    </location>
</feature>
<evidence type="ECO:0000256" key="1">
    <source>
        <dbReference type="ARBA" id="ARBA00004123"/>
    </source>
</evidence>
<dbReference type="PANTHER" id="PTHR12786:SF1">
    <property type="entry name" value="SPLICING REGULATOR SDE2"/>
    <property type="match status" value="1"/>
</dbReference>
<evidence type="ECO:0000256" key="4">
    <source>
        <dbReference type="ARBA" id="ARBA00022490"/>
    </source>
</evidence>
<dbReference type="FunCoup" id="A0A6P4ARH1">
    <property type="interactions" value="2955"/>
</dbReference>
<evidence type="ECO:0000256" key="8">
    <source>
        <dbReference type="ARBA" id="ARBA00023306"/>
    </source>
</evidence>
<keyword evidence="7" id="KW-0539">Nucleus</keyword>
<dbReference type="SMR" id="A0A6P4ARH1"/>
<dbReference type="InterPro" id="IPR053822">
    <property type="entry name" value="SDE2-like_dom"/>
</dbReference>
<name>A0A6P4ARH1_ZIZJJ</name>
<evidence type="ECO:0000313" key="13">
    <source>
        <dbReference type="RefSeq" id="XP_015888769.2"/>
    </source>
</evidence>
<keyword evidence="12" id="KW-1185">Reference proteome</keyword>
<comment type="subcellular location">
    <subcellularLocation>
        <location evidence="2">Cytoplasm</location>
    </subcellularLocation>
    <subcellularLocation>
        <location evidence="1">Nucleus</location>
    </subcellularLocation>
</comment>
<protein>
    <submittedName>
        <fullName evidence="13">Uncharacterized protein LOC107423674</fullName>
    </submittedName>
</protein>
<feature type="domain" description="SDE2/SF3A3 SAP" evidence="10">
    <location>
        <begin position="386"/>
        <end position="463"/>
    </location>
</feature>
<dbReference type="InterPro" id="IPR025086">
    <property type="entry name" value="SDE2/SF3A3_SAP"/>
</dbReference>
<evidence type="ECO:0000259" key="11">
    <source>
        <dbReference type="Pfam" id="PF22782"/>
    </source>
</evidence>
<dbReference type="SUPFAM" id="SSF54236">
    <property type="entry name" value="Ubiquitin-like"/>
    <property type="match status" value="1"/>
</dbReference>
<dbReference type="InterPro" id="IPR029071">
    <property type="entry name" value="Ubiquitin-like_domsf"/>
</dbReference>
<reference evidence="13" key="1">
    <citation type="submission" date="2025-08" db="UniProtKB">
        <authorList>
            <consortium name="RefSeq"/>
        </authorList>
    </citation>
    <scope>IDENTIFICATION</scope>
    <source>
        <tissue evidence="13">Seedling</tissue>
    </source>
</reference>
<proteinExistence type="inferred from homology"/>
<dbReference type="InterPro" id="IPR051421">
    <property type="entry name" value="RNA_Proc_DNA_Dmg_Regulator"/>
</dbReference>
<dbReference type="PANTHER" id="PTHR12786">
    <property type="entry name" value="SPLICING FACTOR SF3A-RELATED"/>
    <property type="match status" value="1"/>
</dbReference>
<dbReference type="RefSeq" id="XP_015888769.2">
    <property type="nucleotide sequence ID" value="XM_016033283.4"/>
</dbReference>
<evidence type="ECO:0000256" key="9">
    <source>
        <dbReference type="SAM" id="MobiDB-lite"/>
    </source>
</evidence>
<dbReference type="CDD" id="cd17039">
    <property type="entry name" value="Ubl_ubiquitin_like"/>
    <property type="match status" value="1"/>
</dbReference>
<keyword evidence="6" id="KW-0508">mRNA splicing</keyword>
<dbReference type="AlphaFoldDB" id="A0A6P4ARH1"/>
<dbReference type="Proteomes" id="UP001652623">
    <property type="component" value="Chromosome 7"/>
</dbReference>
<evidence type="ECO:0000256" key="7">
    <source>
        <dbReference type="ARBA" id="ARBA00023242"/>
    </source>
</evidence>
<evidence type="ECO:0000256" key="5">
    <source>
        <dbReference type="ARBA" id="ARBA00022664"/>
    </source>
</evidence>
<accession>A0A6P4ARH1</accession>
<sequence length="464" mass="50665">MEVINGAGEERIYQLLVTLLGSKTAILRYTTPHVCTNDIKRRLYEITKIPPVRQRLVTGTQQLEDDSVVSCSGGELRFPTVWLTLRLRGGKGGFGSLLRGAATKAGQKKTSNFDACRDMSGRRLRHVNAEKRLEEWKAEEEERRLEKNAEEFLKKMAKKGKKGAGDGEAEKYVAKYRQESERCVSEVLDSVRDAVNGKRKGGSAVKASESKKLKIWMGKRKLGESDSDIDDTDDEEENEKSIVLHNGNNSDSSKEAERSSGSVTGGKQVGGSSGGGSCESGSEEEKEIAMQGRLESDELSAEDSPPKEQNHVAGPVTQDEKIVPSLTLSSMELEPDEKMDYNDPVIGNVDEAVGQSPKASCSGCGEGVESTSIVPEVSPSLESNKEVREETAASTNVTETDKPLNFDEYNSAAEMEALGMERLKSELQARGLKCGGTLQERAARLFLLKSTPVEKLPKKLLAKK</sequence>